<dbReference type="GO" id="GO:0016887">
    <property type="term" value="F:ATP hydrolysis activity"/>
    <property type="evidence" value="ECO:0007669"/>
    <property type="project" value="InterPro"/>
</dbReference>
<name>A0A1G9FUZ9_9RHOB</name>
<keyword evidence="4" id="KW-1278">Translocase</keyword>
<dbReference type="GO" id="GO:0015697">
    <property type="term" value="P:quaternary ammonium group transport"/>
    <property type="evidence" value="ECO:0007669"/>
    <property type="project" value="UniProtKB-ARBA"/>
</dbReference>
<dbReference type="AlphaFoldDB" id="A0A1G9FUZ9"/>
<evidence type="ECO:0000256" key="1">
    <source>
        <dbReference type="ARBA" id="ARBA00022448"/>
    </source>
</evidence>
<evidence type="ECO:0000256" key="5">
    <source>
        <dbReference type="ARBA" id="ARBA00023032"/>
    </source>
</evidence>
<evidence type="ECO:0000313" key="7">
    <source>
        <dbReference type="EMBL" id="SDK91963.1"/>
    </source>
</evidence>
<organism evidence="7 8">
    <name type="scientific">Paracoccus chinensis</name>
    <dbReference type="NCBI Taxonomy" id="525640"/>
    <lineage>
        <taxon>Bacteria</taxon>
        <taxon>Pseudomonadati</taxon>
        <taxon>Pseudomonadota</taxon>
        <taxon>Alphaproteobacteria</taxon>
        <taxon>Rhodobacterales</taxon>
        <taxon>Paracoccaceae</taxon>
        <taxon>Paracoccus</taxon>
    </lineage>
</organism>
<dbReference type="SUPFAM" id="SSF52540">
    <property type="entry name" value="P-loop containing nucleoside triphosphate hydrolases"/>
    <property type="match status" value="1"/>
</dbReference>
<proteinExistence type="predicted"/>
<evidence type="ECO:0000256" key="4">
    <source>
        <dbReference type="ARBA" id="ARBA00022967"/>
    </source>
</evidence>
<dbReference type="InterPro" id="IPR017871">
    <property type="entry name" value="ABC_transporter-like_CS"/>
</dbReference>
<dbReference type="InterPro" id="IPR008995">
    <property type="entry name" value="Mo/tungstate-bd_C_term_dom"/>
</dbReference>
<dbReference type="InterPro" id="IPR003439">
    <property type="entry name" value="ABC_transporter-like_ATP-bd"/>
</dbReference>
<dbReference type="InterPro" id="IPR027417">
    <property type="entry name" value="P-loop_NTPase"/>
</dbReference>
<keyword evidence="2" id="KW-0547">Nucleotide-binding</keyword>
<dbReference type="InterPro" id="IPR050093">
    <property type="entry name" value="ABC_SmlMolc_Importer"/>
</dbReference>
<feature type="domain" description="ABC transporter" evidence="6">
    <location>
        <begin position="13"/>
        <end position="247"/>
    </location>
</feature>
<dbReference type="EMBL" id="FNGE01000004">
    <property type="protein sequence ID" value="SDK91963.1"/>
    <property type="molecule type" value="Genomic_DNA"/>
</dbReference>
<keyword evidence="8" id="KW-1185">Reference proteome</keyword>
<keyword evidence="3 7" id="KW-0067">ATP-binding</keyword>
<dbReference type="NCBIfam" id="TIGR00968">
    <property type="entry name" value="3a0106s01"/>
    <property type="match status" value="1"/>
</dbReference>
<dbReference type="GO" id="GO:0015419">
    <property type="term" value="F:ABC-type sulfate transporter activity"/>
    <property type="evidence" value="ECO:0007669"/>
    <property type="project" value="InterPro"/>
</dbReference>
<dbReference type="GO" id="GO:0043190">
    <property type="term" value="C:ATP-binding cassette (ABC) transporter complex"/>
    <property type="evidence" value="ECO:0007669"/>
    <property type="project" value="InterPro"/>
</dbReference>
<dbReference type="FunFam" id="3.40.50.300:FF:000425">
    <property type="entry name" value="Probable ABC transporter, ATP-binding subunit"/>
    <property type="match status" value="1"/>
</dbReference>
<evidence type="ECO:0000313" key="8">
    <source>
        <dbReference type="Proteomes" id="UP000199555"/>
    </source>
</evidence>
<evidence type="ECO:0000259" key="6">
    <source>
        <dbReference type="PROSITE" id="PS50893"/>
    </source>
</evidence>
<dbReference type="PROSITE" id="PS50893">
    <property type="entry name" value="ABC_TRANSPORTER_2"/>
    <property type="match status" value="1"/>
</dbReference>
<dbReference type="STRING" id="525640.SAMN04487971_10496"/>
<accession>A0A1G9FUZ9</accession>
<evidence type="ECO:0000256" key="2">
    <source>
        <dbReference type="ARBA" id="ARBA00022741"/>
    </source>
</evidence>
<dbReference type="PANTHER" id="PTHR42781:SF4">
    <property type="entry name" value="SPERMIDINE_PUTRESCINE IMPORT ATP-BINDING PROTEIN POTA"/>
    <property type="match status" value="1"/>
</dbReference>
<dbReference type="InterPro" id="IPR013611">
    <property type="entry name" value="Transp-assoc_OB_typ2"/>
</dbReference>
<dbReference type="SUPFAM" id="SSF50331">
    <property type="entry name" value="MOP-like"/>
    <property type="match status" value="1"/>
</dbReference>
<sequence>MPHDRKGKPPMTIEITQMTRSFGKTAVLRGIDLTVADGELVALLGPSGSGKTTLLKIIAGLDWPDAGRLTVDGTDWLKLDAQDRRIGFVFQNYALFPHMTVRDNIAFGLTVRPKAERPSRAEIRRRVDELLGFLQIGALGDRHPAQLSGGQRQRVALGRALAIEPTVLLLDEPFGALDAAVRRDLRQWLRGVHDATGTTTIFVTHDQEEAFELADRVVVMDHGRIVQTGDAATIHDSPATPFVADFMGASIQLPVTVQGGRLAAPGLDADHLPARLPDGPARLFVRPEDLTPVPDPGGPWTVASVSNTGAHLRLVLSDAAGTEIPADLRRRSPRAAQIAPGMRVNLRPEHASVFPAETA</sequence>
<dbReference type="GO" id="GO:0005524">
    <property type="term" value="F:ATP binding"/>
    <property type="evidence" value="ECO:0007669"/>
    <property type="project" value="UniProtKB-KW"/>
</dbReference>
<protein>
    <submittedName>
        <fullName evidence="7">Sulfate transport system ATP-binding protein</fullName>
    </submittedName>
</protein>
<dbReference type="PROSITE" id="PS00211">
    <property type="entry name" value="ABC_TRANSPORTER_1"/>
    <property type="match status" value="1"/>
</dbReference>
<dbReference type="PANTHER" id="PTHR42781">
    <property type="entry name" value="SPERMIDINE/PUTRESCINE IMPORT ATP-BINDING PROTEIN POTA"/>
    <property type="match status" value="1"/>
</dbReference>
<evidence type="ECO:0000256" key="3">
    <source>
        <dbReference type="ARBA" id="ARBA00022840"/>
    </source>
</evidence>
<dbReference type="Pfam" id="PF00005">
    <property type="entry name" value="ABC_tran"/>
    <property type="match status" value="1"/>
</dbReference>
<keyword evidence="5" id="KW-0764">Sulfate transport</keyword>
<dbReference type="InterPro" id="IPR005666">
    <property type="entry name" value="Sulph_transpt1"/>
</dbReference>
<dbReference type="Gene3D" id="3.40.50.300">
    <property type="entry name" value="P-loop containing nucleotide triphosphate hydrolases"/>
    <property type="match status" value="1"/>
</dbReference>
<dbReference type="Pfam" id="PF08402">
    <property type="entry name" value="TOBE_2"/>
    <property type="match status" value="1"/>
</dbReference>
<keyword evidence="1" id="KW-0813">Transport</keyword>
<gene>
    <name evidence="7" type="ORF">SAMN04487971_10496</name>
</gene>
<dbReference type="SMART" id="SM00382">
    <property type="entry name" value="AAA"/>
    <property type="match status" value="1"/>
</dbReference>
<dbReference type="InterPro" id="IPR003593">
    <property type="entry name" value="AAA+_ATPase"/>
</dbReference>
<reference evidence="8" key="1">
    <citation type="submission" date="2016-10" db="EMBL/GenBank/DDBJ databases">
        <authorList>
            <person name="Varghese N."/>
            <person name="Submissions S."/>
        </authorList>
    </citation>
    <scope>NUCLEOTIDE SEQUENCE [LARGE SCALE GENOMIC DNA]</scope>
    <source>
        <strain evidence="8">CGMCC 1.7655</strain>
    </source>
</reference>
<dbReference type="Proteomes" id="UP000199555">
    <property type="component" value="Unassembled WGS sequence"/>
</dbReference>